<dbReference type="PANTHER" id="PTHR43008">
    <property type="entry name" value="BENZIL REDUCTASE"/>
    <property type="match status" value="1"/>
</dbReference>
<keyword evidence="7" id="KW-1185">Reference proteome</keyword>
<sequence length="716" mass="79157">MTAADVFAAGSTALITGAASGIGLAIAKLCREKGMRVCLADRDTTALQKAKGEIEGSAGKDVLTLVSDVSKPASWAALKKDVTEAFGTVELLVLNAGMAANGGWGDEEYFRKTLETNLFGVIYGINEFLPVVKAAAKSKPTAIVITGSKQGITNPPGNPAYNASKAAVKSLAEHLSWDLRNDKTTVHLLVPGWTFTAITGGGQDKSKPPGAWTSEQVADYLFRKMGEDKFYAICPDNDVSEDMDKRRMLWTMGDVVEQRPPLTRWREEWKQKAEDAMAKMKVFLRPGYKLLYLHREVFRTVCGREPLQAVLLPMRGICEVENMSEDDIDMLSSDGQSSRIDRDRRAPRFSWTPAYEVTFFSSLCESVQLGLRENSSFKTEAWDRAAIALQKNHSAYPAKSHLINKSDNARKRFRLWRGLREDPEFVYDPNDRTVMASDEAWRAHIEREPLSRALRGRSFAHEAFMEILYPDVIGSGGAPKRIMKFRRRADGIIIDDVDTPGAGILNLQIDSSPCHAVEVTERRCAAPVMAPTPASMPVWTAAGQPAADESANQAKKRAFPLDAVEGMHLAQSPPSSCLTSINVPAGSPEKRVRSAVQVDTSSAGDSVVVTTGSGSSLPAPSPSNTTPLSAPNVPVHISEAAWEEPETTKSRSGLQWKEMALDLYFREFGHQDFDLQIRISESVLRDEHRALVFCKMPWRLRQYWVSKWTEAHHRRS</sequence>
<evidence type="ECO:0000256" key="3">
    <source>
        <dbReference type="ARBA" id="ARBA00023002"/>
    </source>
</evidence>
<name>A0A2C5ZCS0_9HYPO</name>
<dbReference type="OrthoDB" id="5307821at2759"/>
<dbReference type="Pfam" id="PF00106">
    <property type="entry name" value="adh_short"/>
    <property type="match status" value="1"/>
</dbReference>
<dbReference type="Proteomes" id="UP000226431">
    <property type="component" value="Unassembled WGS sequence"/>
</dbReference>
<dbReference type="PRINTS" id="PR00081">
    <property type="entry name" value="GDHRDH"/>
</dbReference>
<dbReference type="InterPro" id="IPR036291">
    <property type="entry name" value="NAD(P)-bd_dom_sf"/>
</dbReference>
<dbReference type="SUPFAM" id="SSF51735">
    <property type="entry name" value="NAD(P)-binding Rossmann-fold domains"/>
    <property type="match status" value="1"/>
</dbReference>
<feature type="domain" description="Myb/SANT-like" evidence="5">
    <location>
        <begin position="350"/>
        <end position="444"/>
    </location>
</feature>
<comment type="caution">
    <text evidence="6">The sequence shown here is derived from an EMBL/GenBank/DDBJ whole genome shotgun (WGS) entry which is preliminary data.</text>
</comment>
<gene>
    <name evidence="6" type="ORF">CDD80_427</name>
</gene>
<dbReference type="Gene3D" id="3.40.50.720">
    <property type="entry name" value="NAD(P)-binding Rossmann-like Domain"/>
    <property type="match status" value="1"/>
</dbReference>
<dbReference type="STRING" id="2004952.A0A2C5ZCS0"/>
<evidence type="ECO:0000256" key="2">
    <source>
        <dbReference type="ARBA" id="ARBA00022857"/>
    </source>
</evidence>
<protein>
    <recommendedName>
        <fullName evidence="5">Myb/SANT-like domain-containing protein</fullName>
    </recommendedName>
</protein>
<dbReference type="AlphaFoldDB" id="A0A2C5ZCS0"/>
<keyword evidence="2" id="KW-0521">NADP</keyword>
<proteinExistence type="inferred from homology"/>
<keyword evidence="3" id="KW-0560">Oxidoreductase</keyword>
<organism evidence="6 7">
    <name type="scientific">Ophiocordyceps camponoti-rufipedis</name>
    <dbReference type="NCBI Taxonomy" id="2004952"/>
    <lineage>
        <taxon>Eukaryota</taxon>
        <taxon>Fungi</taxon>
        <taxon>Dikarya</taxon>
        <taxon>Ascomycota</taxon>
        <taxon>Pezizomycotina</taxon>
        <taxon>Sordariomycetes</taxon>
        <taxon>Hypocreomycetidae</taxon>
        <taxon>Hypocreales</taxon>
        <taxon>Ophiocordycipitaceae</taxon>
        <taxon>Ophiocordyceps</taxon>
    </lineage>
</organism>
<accession>A0A2C5ZCS0</accession>
<evidence type="ECO:0000313" key="6">
    <source>
        <dbReference type="EMBL" id="PHH77600.1"/>
    </source>
</evidence>
<evidence type="ECO:0000256" key="4">
    <source>
        <dbReference type="SAM" id="MobiDB-lite"/>
    </source>
</evidence>
<dbReference type="InterPro" id="IPR020904">
    <property type="entry name" value="Sc_DH/Rdtase_CS"/>
</dbReference>
<evidence type="ECO:0000313" key="7">
    <source>
        <dbReference type="Proteomes" id="UP000226431"/>
    </source>
</evidence>
<feature type="region of interest" description="Disordered" evidence="4">
    <location>
        <begin position="598"/>
        <end position="629"/>
    </location>
</feature>
<feature type="compositionally biased region" description="Low complexity" evidence="4">
    <location>
        <begin position="598"/>
        <end position="618"/>
    </location>
</feature>
<reference evidence="6 7" key="1">
    <citation type="submission" date="2017-06" db="EMBL/GenBank/DDBJ databases">
        <title>Ant-infecting Ophiocordyceps genomes reveal a high diversity of potential behavioral manipulation genes and a possible major role for enterotoxins.</title>
        <authorList>
            <person name="De Bekker C."/>
            <person name="Evans H.C."/>
            <person name="Brachmann A."/>
            <person name="Hughes D.P."/>
        </authorList>
    </citation>
    <scope>NUCLEOTIDE SEQUENCE [LARGE SCALE GENOMIC DNA]</scope>
    <source>
        <strain evidence="6 7">Map16</strain>
    </source>
</reference>
<dbReference type="PROSITE" id="PS00061">
    <property type="entry name" value="ADH_SHORT"/>
    <property type="match status" value="1"/>
</dbReference>
<dbReference type="InterPro" id="IPR002347">
    <property type="entry name" value="SDR_fam"/>
</dbReference>
<dbReference type="GO" id="GO:0016616">
    <property type="term" value="F:oxidoreductase activity, acting on the CH-OH group of donors, NAD or NADP as acceptor"/>
    <property type="evidence" value="ECO:0007669"/>
    <property type="project" value="UniProtKB-ARBA"/>
</dbReference>
<dbReference type="Pfam" id="PF12776">
    <property type="entry name" value="Myb_DNA-bind_3"/>
    <property type="match status" value="1"/>
</dbReference>
<dbReference type="InterPro" id="IPR024752">
    <property type="entry name" value="Myb/SANT-like_dom"/>
</dbReference>
<dbReference type="EMBL" id="NJES01000112">
    <property type="protein sequence ID" value="PHH77600.1"/>
    <property type="molecule type" value="Genomic_DNA"/>
</dbReference>
<evidence type="ECO:0000259" key="5">
    <source>
        <dbReference type="Pfam" id="PF12776"/>
    </source>
</evidence>
<evidence type="ECO:0000256" key="1">
    <source>
        <dbReference type="ARBA" id="ARBA00006484"/>
    </source>
</evidence>
<comment type="similarity">
    <text evidence="1">Belongs to the short-chain dehydrogenases/reductases (SDR) family.</text>
</comment>
<dbReference type="CDD" id="cd05233">
    <property type="entry name" value="SDR_c"/>
    <property type="match status" value="1"/>
</dbReference>
<dbReference type="PANTHER" id="PTHR43008:SF7">
    <property type="entry name" value="SHORT CHAIN DEHYDROGENASE_REDUCTASE (AFU_ORTHOLOGUE AFUA_2G00830)"/>
    <property type="match status" value="1"/>
</dbReference>
<dbReference type="GO" id="GO:0050664">
    <property type="term" value="F:oxidoreductase activity, acting on NAD(P)H, oxygen as acceptor"/>
    <property type="evidence" value="ECO:0007669"/>
    <property type="project" value="TreeGrafter"/>
</dbReference>